<feature type="region of interest" description="Disordered" evidence="1">
    <location>
        <begin position="343"/>
        <end position="363"/>
    </location>
</feature>
<evidence type="ECO:0000259" key="2">
    <source>
        <dbReference type="PROSITE" id="PS50003"/>
    </source>
</evidence>
<evidence type="ECO:0000256" key="1">
    <source>
        <dbReference type="SAM" id="MobiDB-lite"/>
    </source>
</evidence>
<comment type="caution">
    <text evidence="4">The sequence shown here is derived from an EMBL/GenBank/DDBJ whole genome shotgun (WGS) entry which is preliminary data.</text>
</comment>
<feature type="compositionally biased region" description="Pro residues" evidence="1">
    <location>
        <begin position="1145"/>
        <end position="1158"/>
    </location>
</feature>
<feature type="compositionally biased region" description="Basic residues" evidence="1">
    <location>
        <begin position="11"/>
        <end position="20"/>
    </location>
</feature>
<feature type="compositionally biased region" description="Low complexity" evidence="1">
    <location>
        <begin position="21"/>
        <end position="36"/>
    </location>
</feature>
<feature type="compositionally biased region" description="Pro residues" evidence="1">
    <location>
        <begin position="234"/>
        <end position="248"/>
    </location>
</feature>
<dbReference type="SUPFAM" id="SSF50729">
    <property type="entry name" value="PH domain-like"/>
    <property type="match status" value="1"/>
</dbReference>
<dbReference type="SUPFAM" id="SSF48065">
    <property type="entry name" value="DBL homology domain (DH-domain)"/>
    <property type="match status" value="1"/>
</dbReference>
<feature type="compositionally biased region" description="Polar residues" evidence="1">
    <location>
        <begin position="1213"/>
        <end position="1226"/>
    </location>
</feature>
<dbReference type="CDD" id="cd00160">
    <property type="entry name" value="RhoGEF"/>
    <property type="match status" value="1"/>
</dbReference>
<feature type="compositionally biased region" description="Pro residues" evidence="1">
    <location>
        <begin position="1019"/>
        <end position="1032"/>
    </location>
</feature>
<protein>
    <recommendedName>
        <fullName evidence="6">DH domain-containing protein</fullName>
    </recommendedName>
</protein>
<dbReference type="PANTHER" id="PTHR12673">
    <property type="entry name" value="FACIOGENITAL DYSPLASIA PROTEIN"/>
    <property type="match status" value="1"/>
</dbReference>
<feature type="region of interest" description="Disordered" evidence="1">
    <location>
        <begin position="66"/>
        <end position="116"/>
    </location>
</feature>
<keyword evidence="5" id="KW-1185">Reference proteome</keyword>
<feature type="compositionally biased region" description="Polar residues" evidence="1">
    <location>
        <begin position="993"/>
        <end position="1009"/>
    </location>
</feature>
<name>A0A507EDL6_9FUNG</name>
<dbReference type="EMBL" id="QEAQ01000007">
    <property type="protein sequence ID" value="TPX61447.1"/>
    <property type="molecule type" value="Genomic_DNA"/>
</dbReference>
<organism evidence="4 5">
    <name type="scientific">Powellomyces hirtus</name>
    <dbReference type="NCBI Taxonomy" id="109895"/>
    <lineage>
        <taxon>Eukaryota</taxon>
        <taxon>Fungi</taxon>
        <taxon>Fungi incertae sedis</taxon>
        <taxon>Chytridiomycota</taxon>
        <taxon>Chytridiomycota incertae sedis</taxon>
        <taxon>Chytridiomycetes</taxon>
        <taxon>Spizellomycetales</taxon>
        <taxon>Powellomycetaceae</taxon>
        <taxon>Powellomyces</taxon>
    </lineage>
</organism>
<dbReference type="SMART" id="SM00325">
    <property type="entry name" value="RhoGEF"/>
    <property type="match status" value="1"/>
</dbReference>
<dbReference type="Pfam" id="PF22697">
    <property type="entry name" value="SOS1_NGEF_PH"/>
    <property type="match status" value="1"/>
</dbReference>
<feature type="compositionally biased region" description="Polar residues" evidence="1">
    <location>
        <begin position="972"/>
        <end position="984"/>
    </location>
</feature>
<feature type="compositionally biased region" description="Low complexity" evidence="1">
    <location>
        <begin position="249"/>
        <end position="261"/>
    </location>
</feature>
<dbReference type="CDD" id="cd00821">
    <property type="entry name" value="PH"/>
    <property type="match status" value="1"/>
</dbReference>
<feature type="compositionally biased region" description="Low complexity" evidence="1">
    <location>
        <begin position="1052"/>
        <end position="1064"/>
    </location>
</feature>
<feature type="compositionally biased region" description="Low complexity" evidence="1">
    <location>
        <begin position="1159"/>
        <end position="1180"/>
    </location>
</feature>
<dbReference type="GO" id="GO:0005737">
    <property type="term" value="C:cytoplasm"/>
    <property type="evidence" value="ECO:0007669"/>
    <property type="project" value="TreeGrafter"/>
</dbReference>
<feature type="compositionally biased region" description="Low complexity" evidence="1">
    <location>
        <begin position="1082"/>
        <end position="1093"/>
    </location>
</feature>
<dbReference type="SMART" id="SM00233">
    <property type="entry name" value="PH"/>
    <property type="match status" value="1"/>
</dbReference>
<dbReference type="InterPro" id="IPR011993">
    <property type="entry name" value="PH-like_dom_sf"/>
</dbReference>
<dbReference type="STRING" id="109895.A0A507EDL6"/>
<accession>A0A507EDL6</accession>
<dbReference type="GO" id="GO:0005085">
    <property type="term" value="F:guanyl-nucleotide exchange factor activity"/>
    <property type="evidence" value="ECO:0007669"/>
    <property type="project" value="InterPro"/>
</dbReference>
<dbReference type="InterPro" id="IPR001849">
    <property type="entry name" value="PH_domain"/>
</dbReference>
<feature type="compositionally biased region" description="Basic residues" evidence="1">
    <location>
        <begin position="1039"/>
        <end position="1051"/>
    </location>
</feature>
<evidence type="ECO:0000313" key="5">
    <source>
        <dbReference type="Proteomes" id="UP000318582"/>
    </source>
</evidence>
<dbReference type="Gene3D" id="2.30.29.30">
    <property type="entry name" value="Pleckstrin-homology domain (PH domain)/Phosphotyrosine-binding domain (PTB)"/>
    <property type="match status" value="1"/>
</dbReference>
<gene>
    <name evidence="4" type="ORF">PhCBS80983_g01068</name>
</gene>
<dbReference type="PANTHER" id="PTHR12673:SF159">
    <property type="entry name" value="LD03170P"/>
    <property type="match status" value="1"/>
</dbReference>
<feature type="compositionally biased region" description="Basic and acidic residues" evidence="1">
    <location>
        <begin position="187"/>
        <end position="204"/>
    </location>
</feature>
<feature type="compositionally biased region" description="Low complexity" evidence="1">
    <location>
        <begin position="216"/>
        <end position="226"/>
    </location>
</feature>
<dbReference type="InterPro" id="IPR035899">
    <property type="entry name" value="DBL_dom_sf"/>
</dbReference>
<feature type="domain" description="PH" evidence="2">
    <location>
        <begin position="647"/>
        <end position="749"/>
    </location>
</feature>
<dbReference type="Pfam" id="PF00621">
    <property type="entry name" value="RhoGEF"/>
    <property type="match status" value="1"/>
</dbReference>
<feature type="compositionally biased region" description="Pro residues" evidence="1">
    <location>
        <begin position="167"/>
        <end position="184"/>
    </location>
</feature>
<feature type="domain" description="DH" evidence="3">
    <location>
        <begin position="425"/>
        <end position="612"/>
    </location>
</feature>
<feature type="compositionally biased region" description="Polar residues" evidence="1">
    <location>
        <begin position="265"/>
        <end position="274"/>
    </location>
</feature>
<feature type="region of interest" description="Disordered" evidence="1">
    <location>
        <begin position="1207"/>
        <end position="1237"/>
    </location>
</feature>
<feature type="compositionally biased region" description="Low complexity" evidence="1">
    <location>
        <begin position="343"/>
        <end position="357"/>
    </location>
</feature>
<dbReference type="InterPro" id="IPR055251">
    <property type="entry name" value="SOS1_NGEF_PH"/>
</dbReference>
<feature type="compositionally biased region" description="Acidic residues" evidence="1">
    <location>
        <begin position="297"/>
        <end position="310"/>
    </location>
</feature>
<evidence type="ECO:0000313" key="4">
    <source>
        <dbReference type="EMBL" id="TPX61447.1"/>
    </source>
</evidence>
<dbReference type="PROSITE" id="PS50010">
    <property type="entry name" value="DH_2"/>
    <property type="match status" value="1"/>
</dbReference>
<feature type="region of interest" description="Disordered" evidence="1">
    <location>
        <begin position="1"/>
        <end position="42"/>
    </location>
</feature>
<feature type="region of interest" description="Disordered" evidence="1">
    <location>
        <begin position="145"/>
        <end position="314"/>
    </location>
</feature>
<dbReference type="Gene3D" id="1.20.900.10">
    <property type="entry name" value="Dbl homology (DH) domain"/>
    <property type="match status" value="1"/>
</dbReference>
<feature type="compositionally biased region" description="Low complexity" evidence="1">
    <location>
        <begin position="157"/>
        <end position="166"/>
    </location>
</feature>
<feature type="region of interest" description="Disordered" evidence="1">
    <location>
        <begin position="1138"/>
        <end position="1180"/>
    </location>
</feature>
<dbReference type="Proteomes" id="UP000318582">
    <property type="component" value="Unassembled WGS sequence"/>
</dbReference>
<reference evidence="4 5" key="1">
    <citation type="journal article" date="2019" name="Sci. Rep.">
        <title>Comparative genomics of chytrid fungi reveal insights into the obligate biotrophic and pathogenic lifestyle of Synchytrium endobioticum.</title>
        <authorList>
            <person name="van de Vossenberg B.T.L.H."/>
            <person name="Warris S."/>
            <person name="Nguyen H.D.T."/>
            <person name="van Gent-Pelzer M.P.E."/>
            <person name="Joly D.L."/>
            <person name="van de Geest H.C."/>
            <person name="Bonants P.J.M."/>
            <person name="Smith D.S."/>
            <person name="Levesque C.A."/>
            <person name="van der Lee T.A.J."/>
        </authorList>
    </citation>
    <scope>NUCLEOTIDE SEQUENCE [LARGE SCALE GENOMIC DNA]</scope>
    <source>
        <strain evidence="4 5">CBS 809.83</strain>
    </source>
</reference>
<evidence type="ECO:0000259" key="3">
    <source>
        <dbReference type="PROSITE" id="PS50010"/>
    </source>
</evidence>
<dbReference type="InterPro" id="IPR000219">
    <property type="entry name" value="DH_dom"/>
</dbReference>
<feature type="region of interest" description="Disordered" evidence="1">
    <location>
        <begin position="972"/>
        <end position="1111"/>
    </location>
</feature>
<dbReference type="InterPro" id="IPR051092">
    <property type="entry name" value="FYVE_RhoGEF_PH"/>
</dbReference>
<sequence length="1307" mass="143436">MTVVALSDHFSHHHLPHHHQQLSLPREQEHQTQQQQQPPPTPAAALAATAAAALALLLPTKNHHHQLQQQLQDLGCTTPPWPSPVPTERPQMAPNDGEPLHLTAETKPLNTPQPGPFEALLLRHLAKSGGSTPSFHHSAASLVSDYRSGSSPVDSTPPDSNASLSPLPSPLPVAYPNPSPPPPSVAEDCHRIAVKEELSHHPTTRDLPQPPPPPTESATPFPSSPTGLVDQSSLPPPQQPPQPPPPSPSLSNANLSPQSSPCVSPRSSLKSPQIRTDPATIRRPVSLAVGFTIGSPTDEDEGEPSGDESSADAVAADPKAGRLSFNGHQKDHLAALHRLARSNPASVASSPNASPPAHQQNGELLTAPSVTGSSLQTKLFLDAREPEAPYTGPLLSSFAAKNAITVASTPNSDLAATIADRRSVQKAMIVNELLETERMYVHDLRTLVESFFDRLNAVSWVPSDKKFSLMRNASELYRFQQEFLTNLEQAIDTARNNDEDDVARSVARVFVDMQQRFKVYSQYCIQHDGAIKILSEYESRPEMITFLEDFRGLAQTKLDVKDYLIKPVQRLCRYPLLISELVKHTPVDSAVYENLVEAHLVMQNVALEIDSAKWRMDNLERTDRFFERLEPAPSPANDLPRRLDVGDFILAGALHVINTDQYPFKLRYRGVFLFPEYIYVVKPRRMTQYTLKLCLSLSACEFRRLNHGESPLPNAWRIVDTEGGQTYDFCAQSEKERLAWTDMLSRLAVPARAGPPVWNATPSGSSFLPTAPSSTTHSVTDFLDSLRRSSSVGSMSAMAKQQQQDAAANGSCNPPLRERTASTHGFQKKKFWRQSSADVRFDVFSPSPDCSQPGSGTSTLGSVTPTASVYHPVMNLARRASVDLRMLDVRTPLIPDVSTSTSGCVTSSKRNTQQAVDTSLGIELPTQKSVPDLNGLHRDRLLMMPINDALALANYPIPDSLPIFDKKSIQHVTSTGKNGPTIITTRAKPIRTWSESESGTLRRLSQSIKNFHHSDRGDSPPPDPAPRVPPPHVAEHSQHRNPSKHRPRHYRTSSLSSTSTCGSSHQIPHHYPSRHQEHQHHSSASSTSSVSTTPRRIASSASVNSYSIPPRTTSFTASAPLLNRYPSHSSLSSWVSDRCQSYPTIPSPPPPLPAPPIASQPLSSPSGSTTSLAADTSSSGGPLAHHDLALFRSSTCTSTMSTVTAPLPRTLMLSHSSSGTMPTRASMSPGDPRQYHDPRQFQRYTYSIHSEYNPQQLHQQRHGQQQSQNLQQPQKRQNVLRRTWSQIFHTGRQIKGALHRRKGTGNR</sequence>
<dbReference type="PROSITE" id="PS50003">
    <property type="entry name" value="PH_DOMAIN"/>
    <property type="match status" value="1"/>
</dbReference>
<evidence type="ECO:0008006" key="6">
    <source>
        <dbReference type="Google" id="ProtNLM"/>
    </source>
</evidence>
<feature type="region of interest" description="Disordered" evidence="1">
    <location>
        <begin position="1255"/>
        <end position="1277"/>
    </location>
</feature>
<feature type="compositionally biased region" description="Polar residues" evidence="1">
    <location>
        <begin position="1099"/>
        <end position="1111"/>
    </location>
</feature>
<proteinExistence type="predicted"/>